<dbReference type="KEGG" id="can:Cyan10605_0583"/>
<accession>K9Z1Y2</accession>
<protein>
    <submittedName>
        <fullName evidence="1">Uncharacterized protein</fullName>
    </submittedName>
</protein>
<name>K9Z1Y2_CYAAP</name>
<dbReference type="Proteomes" id="UP000010480">
    <property type="component" value="Chromosome"/>
</dbReference>
<gene>
    <name evidence="1" type="ordered locus">Cyan10605_0583</name>
</gene>
<proteinExistence type="predicted"/>
<evidence type="ECO:0000313" key="1">
    <source>
        <dbReference type="EMBL" id="AFZ52722.1"/>
    </source>
</evidence>
<dbReference type="EMBL" id="CP003947">
    <property type="protein sequence ID" value="AFZ52722.1"/>
    <property type="molecule type" value="Genomic_DNA"/>
</dbReference>
<organism evidence="1 2">
    <name type="scientific">Cyanobacterium aponinum (strain PCC 10605)</name>
    <dbReference type="NCBI Taxonomy" id="755178"/>
    <lineage>
        <taxon>Bacteria</taxon>
        <taxon>Bacillati</taxon>
        <taxon>Cyanobacteriota</taxon>
        <taxon>Cyanophyceae</taxon>
        <taxon>Oscillatoriophycideae</taxon>
        <taxon>Chroococcales</taxon>
        <taxon>Geminocystaceae</taxon>
        <taxon>Cyanobacterium</taxon>
    </lineage>
</organism>
<sequence length="32" mass="3765">MTSQKKVLNDLQKLTDETEYLLQSEANKNRLL</sequence>
<dbReference type="HOGENOM" id="CLU_3389012_0_0_3"/>
<dbReference type="AlphaFoldDB" id="K9Z1Y2"/>
<evidence type="ECO:0000313" key="2">
    <source>
        <dbReference type="Proteomes" id="UP000010480"/>
    </source>
</evidence>
<keyword evidence="2" id="KW-1185">Reference proteome</keyword>
<dbReference type="STRING" id="755178.Cyan10605_0583"/>
<reference evidence="2" key="1">
    <citation type="journal article" date="2013" name="Proc. Natl. Acad. Sci. U.S.A.">
        <title>Improving the coverage of the cyanobacterial phylum using diversity-driven genome sequencing.</title>
        <authorList>
            <person name="Shih P.M."/>
            <person name="Wu D."/>
            <person name="Latifi A."/>
            <person name="Axen S.D."/>
            <person name="Fewer D.P."/>
            <person name="Talla E."/>
            <person name="Calteau A."/>
            <person name="Cai F."/>
            <person name="Tandeau de Marsac N."/>
            <person name="Rippka R."/>
            <person name="Herdman M."/>
            <person name="Sivonen K."/>
            <person name="Coursin T."/>
            <person name="Laurent T."/>
            <person name="Goodwin L."/>
            <person name="Nolan M."/>
            <person name="Davenport K.W."/>
            <person name="Han C.S."/>
            <person name="Rubin E.M."/>
            <person name="Eisen J.A."/>
            <person name="Woyke T."/>
            <person name="Gugger M."/>
            <person name="Kerfeld C.A."/>
        </authorList>
    </citation>
    <scope>NUCLEOTIDE SEQUENCE [LARGE SCALE GENOMIC DNA]</scope>
    <source>
        <strain evidence="2">PCC 10605</strain>
    </source>
</reference>